<dbReference type="InterPro" id="IPR023210">
    <property type="entry name" value="NADP_OxRdtase_dom"/>
</dbReference>
<dbReference type="PANTHER" id="PTHR43364:SF4">
    <property type="entry name" value="NAD(P)-LINKED OXIDOREDUCTASE SUPERFAMILY PROTEIN"/>
    <property type="match status" value="1"/>
</dbReference>
<dbReference type="InterPro" id="IPR050523">
    <property type="entry name" value="AKR_Detox_Biosynth"/>
</dbReference>
<dbReference type="Pfam" id="PF00248">
    <property type="entry name" value="Aldo_ket_red"/>
    <property type="match status" value="1"/>
</dbReference>
<dbReference type="GO" id="GO:0016491">
    <property type="term" value="F:oxidoreductase activity"/>
    <property type="evidence" value="ECO:0007669"/>
    <property type="project" value="UniProtKB-KW"/>
</dbReference>
<name>K9YXD3_DACS8</name>
<dbReference type="STRING" id="13035.Dacsa_2388"/>
<dbReference type="PANTHER" id="PTHR43364">
    <property type="entry name" value="NADH-SPECIFIC METHYLGLYOXAL REDUCTASE-RELATED"/>
    <property type="match status" value="1"/>
</dbReference>
<dbReference type="PATRIC" id="fig|13035.3.peg.2715"/>
<accession>K9YXD3</accession>
<protein>
    <recommendedName>
        <fullName evidence="4">Protein tas</fullName>
    </recommendedName>
</protein>
<dbReference type="OrthoDB" id="9809990at2"/>
<dbReference type="AlphaFoldDB" id="K9YXD3"/>
<comment type="similarity">
    <text evidence="3">Belongs to the aldo/keto reductase family. Aldo/keto reductase 2 subfamily.</text>
</comment>
<dbReference type="SUPFAM" id="SSF51430">
    <property type="entry name" value="NAD(P)-linked oxidoreductase"/>
    <property type="match status" value="1"/>
</dbReference>
<evidence type="ECO:0000313" key="6">
    <source>
        <dbReference type="EMBL" id="AFZ50995.1"/>
    </source>
</evidence>
<dbReference type="InterPro" id="IPR036812">
    <property type="entry name" value="NAD(P)_OxRdtase_dom_sf"/>
</dbReference>
<keyword evidence="1" id="KW-0521">NADP</keyword>
<evidence type="ECO:0000313" key="7">
    <source>
        <dbReference type="Proteomes" id="UP000010482"/>
    </source>
</evidence>
<feature type="domain" description="NADP-dependent oxidoreductase" evidence="5">
    <location>
        <begin position="16"/>
        <end position="340"/>
    </location>
</feature>
<evidence type="ECO:0000256" key="3">
    <source>
        <dbReference type="ARBA" id="ARBA00038157"/>
    </source>
</evidence>
<dbReference type="KEGG" id="dsl:Dacsa_2388"/>
<sequence>MEYRQLGNSNLQVSLICLGTMTWGEQNTLAEGFEQMDYAIEQGVNFFDTAEMYAVPPKAATYGRTEEIIGEWFASRKKRDRVILASKVAGKTTMNWIRGGNNKLDRANITEALENSLKRLQTDYIDLYQLHWPDRPTNRFGKLGFSYAASELPPQEVEKMHEILTVLGEFVEAGKIRTVGLSNESPWGVMTYLKLAEQYSLPRMVSVQNAYNLLNRKFEVGLSEIAVRENCGLLAYSPLAAGTLTGKYVGGKIPPGSRRSLDSRSSRYSKPRAEEATKAYLDIAKRHDLDPAQMAIAFVNQQPFLTSNIIGATSMEQLKTNIGAINVKLSEEAWQDIEAVHQENPNPCP</sequence>
<dbReference type="FunFam" id="3.20.20.100:FF:000005">
    <property type="entry name" value="NADP(H)-dependent aldo-keto reductase"/>
    <property type="match status" value="1"/>
</dbReference>
<dbReference type="HOGENOM" id="CLU_023205_2_0_3"/>
<evidence type="ECO:0000256" key="1">
    <source>
        <dbReference type="ARBA" id="ARBA00022857"/>
    </source>
</evidence>
<dbReference type="CDD" id="cd19094">
    <property type="entry name" value="AKR_Tas-like"/>
    <property type="match status" value="1"/>
</dbReference>
<gene>
    <name evidence="6" type="ORF">Dacsa_2388</name>
</gene>
<evidence type="ECO:0000256" key="4">
    <source>
        <dbReference type="ARBA" id="ARBA00070119"/>
    </source>
</evidence>
<dbReference type="EMBL" id="CP003944">
    <property type="protein sequence ID" value="AFZ50995.1"/>
    <property type="molecule type" value="Genomic_DNA"/>
</dbReference>
<keyword evidence="7" id="KW-1185">Reference proteome</keyword>
<dbReference type="RefSeq" id="WP_015229986.1">
    <property type="nucleotide sequence ID" value="NC_019780.1"/>
</dbReference>
<dbReference type="Proteomes" id="UP000010482">
    <property type="component" value="Chromosome"/>
</dbReference>
<organism evidence="6 7">
    <name type="scientific">Dactylococcopsis salina (strain PCC 8305)</name>
    <name type="common">Myxobactron salinum</name>
    <dbReference type="NCBI Taxonomy" id="13035"/>
    <lineage>
        <taxon>Bacteria</taxon>
        <taxon>Bacillati</taxon>
        <taxon>Cyanobacteriota</taxon>
        <taxon>Cyanophyceae</taxon>
        <taxon>Nodosilineales</taxon>
        <taxon>Cymatolegaceae</taxon>
        <taxon>Dactylococcopsis</taxon>
    </lineage>
</organism>
<evidence type="ECO:0000259" key="5">
    <source>
        <dbReference type="Pfam" id="PF00248"/>
    </source>
</evidence>
<dbReference type="Gene3D" id="3.20.20.100">
    <property type="entry name" value="NADP-dependent oxidoreductase domain"/>
    <property type="match status" value="1"/>
</dbReference>
<proteinExistence type="inferred from homology"/>
<keyword evidence="2" id="KW-0560">Oxidoreductase</keyword>
<reference evidence="6" key="1">
    <citation type="submission" date="2012-04" db="EMBL/GenBank/DDBJ databases">
        <title>Finished genome of Dactylococcopsis salina PCC 8305.</title>
        <authorList>
            <consortium name="US DOE Joint Genome Institute"/>
            <person name="Gugger M."/>
            <person name="Coursin T."/>
            <person name="Rippka R."/>
            <person name="Tandeau De Marsac N."/>
            <person name="Huntemann M."/>
            <person name="Wei C.-L."/>
            <person name="Han J."/>
            <person name="Detter J.C."/>
            <person name="Han C."/>
            <person name="Tapia R."/>
            <person name="Daligault H."/>
            <person name="Chen A."/>
            <person name="Krypides N."/>
            <person name="Mavromatis K."/>
            <person name="Markowitz V."/>
            <person name="Szeto E."/>
            <person name="Ivanova N."/>
            <person name="Ovchinnikova G."/>
            <person name="Pagani I."/>
            <person name="Pati A."/>
            <person name="Goodwin L."/>
            <person name="Peters L."/>
            <person name="Pitluck S."/>
            <person name="Woyke T."/>
            <person name="Kerfeld C."/>
        </authorList>
    </citation>
    <scope>NUCLEOTIDE SEQUENCE [LARGE SCALE GENOMIC DNA]</scope>
    <source>
        <strain evidence="6">PCC 8305</strain>
    </source>
</reference>
<dbReference type="NCBIfam" id="NF007912">
    <property type="entry name" value="PRK10625.1"/>
    <property type="match status" value="1"/>
</dbReference>
<dbReference type="eggNOG" id="COG0667">
    <property type="taxonomic scope" value="Bacteria"/>
</dbReference>
<evidence type="ECO:0000256" key="2">
    <source>
        <dbReference type="ARBA" id="ARBA00023002"/>
    </source>
</evidence>